<organism evidence="4 5">
    <name type="scientific">Brumimicrobium salinarum</name>
    <dbReference type="NCBI Taxonomy" id="2058658"/>
    <lineage>
        <taxon>Bacteria</taxon>
        <taxon>Pseudomonadati</taxon>
        <taxon>Bacteroidota</taxon>
        <taxon>Flavobacteriia</taxon>
        <taxon>Flavobacteriales</taxon>
        <taxon>Crocinitomicaceae</taxon>
        <taxon>Brumimicrobium</taxon>
    </lineage>
</organism>
<feature type="coiled-coil region" evidence="1">
    <location>
        <begin position="836"/>
        <end position="915"/>
    </location>
</feature>
<comment type="caution">
    <text evidence="4">The sequence shown here is derived from an EMBL/GenBank/DDBJ whole genome shotgun (WGS) entry which is preliminary data.</text>
</comment>
<feature type="compositionally biased region" description="Polar residues" evidence="2">
    <location>
        <begin position="944"/>
        <end position="955"/>
    </location>
</feature>
<dbReference type="InterPro" id="IPR011659">
    <property type="entry name" value="WD40"/>
</dbReference>
<dbReference type="Pfam" id="PF07676">
    <property type="entry name" value="PD40"/>
    <property type="match status" value="1"/>
</dbReference>
<proteinExistence type="predicted"/>
<dbReference type="Gene3D" id="1.25.40.10">
    <property type="entry name" value="Tetratricopeptide repeat domain"/>
    <property type="match status" value="1"/>
</dbReference>
<reference evidence="4 5" key="1">
    <citation type="submission" date="2017-12" db="EMBL/GenBank/DDBJ databases">
        <title>The draft genome sequence of Brumimicrobium saltpan LHR20.</title>
        <authorList>
            <person name="Do Z.-J."/>
            <person name="Luo H.-R."/>
        </authorList>
    </citation>
    <scope>NUCLEOTIDE SEQUENCE [LARGE SCALE GENOMIC DNA]</scope>
    <source>
        <strain evidence="4 5">LHR20</strain>
    </source>
</reference>
<dbReference type="RefSeq" id="WP_101335771.1">
    <property type="nucleotide sequence ID" value="NZ_PJNI01000025.1"/>
</dbReference>
<feature type="compositionally biased region" description="Polar residues" evidence="2">
    <location>
        <begin position="1665"/>
        <end position="1679"/>
    </location>
</feature>
<feature type="coiled-coil region" evidence="1">
    <location>
        <begin position="1559"/>
        <end position="1586"/>
    </location>
</feature>
<feature type="signal peptide" evidence="3">
    <location>
        <begin position="1"/>
        <end position="21"/>
    </location>
</feature>
<feature type="coiled-coil region" evidence="1">
    <location>
        <begin position="1615"/>
        <end position="1649"/>
    </location>
</feature>
<dbReference type="EMBL" id="PJNI01000025">
    <property type="protein sequence ID" value="PKR79531.1"/>
    <property type="molecule type" value="Genomic_DNA"/>
</dbReference>
<evidence type="ECO:0000313" key="4">
    <source>
        <dbReference type="EMBL" id="PKR79531.1"/>
    </source>
</evidence>
<dbReference type="OrthoDB" id="9809364at2"/>
<evidence type="ECO:0008006" key="6">
    <source>
        <dbReference type="Google" id="ProtNLM"/>
    </source>
</evidence>
<evidence type="ECO:0000313" key="5">
    <source>
        <dbReference type="Proteomes" id="UP000236654"/>
    </source>
</evidence>
<dbReference type="SUPFAM" id="SSF75011">
    <property type="entry name" value="3-carboxy-cis,cis-mucoante lactonizing enzyme"/>
    <property type="match status" value="1"/>
</dbReference>
<feature type="region of interest" description="Disordered" evidence="2">
    <location>
        <begin position="924"/>
        <end position="955"/>
    </location>
</feature>
<evidence type="ECO:0000256" key="1">
    <source>
        <dbReference type="SAM" id="Coils"/>
    </source>
</evidence>
<accession>A0A2I0QYY1</accession>
<name>A0A2I0QYY1_9FLAO</name>
<evidence type="ECO:0000256" key="2">
    <source>
        <dbReference type="SAM" id="MobiDB-lite"/>
    </source>
</evidence>
<keyword evidence="3" id="KW-0732">Signal</keyword>
<feature type="coiled-coil region" evidence="1">
    <location>
        <begin position="1369"/>
        <end position="1419"/>
    </location>
</feature>
<dbReference type="SUPFAM" id="SSF48452">
    <property type="entry name" value="TPR-like"/>
    <property type="match status" value="1"/>
</dbReference>
<feature type="coiled-coil region" evidence="1">
    <location>
        <begin position="641"/>
        <end position="731"/>
    </location>
</feature>
<protein>
    <recommendedName>
        <fullName evidence="6">SPOR domain-containing protein</fullName>
    </recommendedName>
</protein>
<sequence>MHLKFHIIFCLLLFNTIHTFAQETKEDIEKKAIKHFQNEEFLAATPLYLRLLSLEPRNPNYNYRYGTCLLFNSDEKQKAFKYLNFATQKQNSVDDEAYYYLGKAYHLTYQFHKAIENYEYYKTIAGNRALAKLNVDRQIQMCKNGQSLMANISETIVLNKTKIDKESFFRIYNLSDIGGELIVTSEFQNKQDKKLNHTPLIHFPANSNRIYYSSYGKNNATKDIYVRTRLPDGSWSLEQPIFGDVNTKYNEDFPYMHPSGKYLYFSSEGHNSMGGYDIFRAPYDAETNSFGTPENMDISISSPDNDILYIVDSLDRFAYFASQRESEADKVHVYHVRVERFPVQMVILKGQFNSTIDPTQKKITISVENMAGKNMGTFKTDATGGYLINLPKGGKYKFSVKVGDKTTQHRQEIEIPYLKEFRPLKQAISETKKEDQEIVLFKNLFDERFKNEGAIIAEAIKAKSMMEVNKDQFDLDSLDDVKENRAKFDELGLSVYTNLEIHDLIKSKNEDLKARIKNTEVLINKSKQILNQGANEVIQYQNQADSLLKLAKNSTSDRQIKRYTQASKAALNKAEEKQKEIEYAKTILSFLEDDLRKHKALYDASKHIVAELNDIQVSDTEALKTLLLKNEAFISEKLQSKTRLNAEFEFLEQIEDQLKIQNELIAQQKETRNNIDKWEAKLNQLLKEQENAPKRKKDDYNLEISKTKNLISDLNNELDYVEEQLNEIDDITEQKKILHAILQESFDENLNPDEFNNYESNQNTDQQNQLAASITDIAERNNVDLSPEAIANRQEAEQMHSENDDAQKKQNTNTVFNSESKNKTLTAIDSTYFEDIERIENKIQSNEASIEALIKRKTNTLQLIEAAKREKENELKNNVDNEELSHEIKNLNQLEQEINKEINQLKNELGKNQSNEIANTEVEISAEDKHQSTNNKTQEKDEQNSATFSSNEEDVTQLNNSVIEEQKSSNSEPQISSTAKNETLLIAEIDPEYEQDIIALEKEVQAGTKTNNDIIERKRKFVVVIGDMESAIESKSNQDPSEEQEEKLTALSKLKVKTENEIHDLEQLDRPIDIISNAENDDNSEELNKQTELEPQRKNEILEAANPQFNERVESLLNDFYTGEAVYDELIFAYEVHKDKLEQALNNDIKLEEAEEKVLQEELQKTNQFLSNLKHEKTQDQERFIKIYKELKAETNLNEQQLKSADKTPQTTDEAEQKLATINVLLEATHQHLNTTNDDFEIRHLNTIKKDLTQKRKAAQFEFGELTQHSIPKTADRQALQDELEIEITESQFQIFKALYEERYELHLAEEENPELATNKRHQKKVNKNEDEIANEKQKILNRQVNAFNDYLTSNVVDETPTKDASTSALLAQQEIIKANNLIEEANSEEDPQKKKQILQEAKAIQDNAAKQLENEKHEQAVKTVVSGIIDEEEYTHLNLQNALKTEKELQKEKTQIGIKRLKIKDEINNINANFNSANKKEKKVFEERIKNLKTIDTLLSEKEDDIQNKLNEIKTQKKKDANKGVPAEAIKEELTYLEEVEIAQSEAYKALLNNNNKLNQLQFELLAKEKQLDGEREELQQITANVKVNKKNDESQKIEIEKQLSRIDKTLGEIKVIRQEIRSQQEILKQKLDEEREQKEKIENMIARDVAPIKEAPTLPTIPTGLQISNTSQNNYSDENPIPLDIEAPKGLVFRVQIGAFSKPVPNNTFTEFSPITGDVVRPGLIRYVAGFFNSRNSATTARNKIREMGYSDAFVVAYCDGDRIPVYRALELMRNGACVPTLTETDEVIVSTEEITPTNATSFEKVVDEFAYNKAPGAAEADVAESKLGLYFTVQVGVYNTPVSQAQLSNISPLITKRLPNGQIRYSSGMFNSFIAAKPKQNEAIERGITDAFITAYFQGERISTRKAQQLIAEKGSAILELENPTKVKGSKIEHQNVKPQKKNTQETSTPFIENKATQFIYISKVTYENYPTQVINRYNEDQGLFYYDSISKNIKSFVFEETPSTFNFIEDFNKVELFNYYNPIIDKNATTRKDALAFPQINRISLNVIINANHLNSSLIETILNAPLYKEMKTQNDQLTIKFYIADTEENNKLLNNLQVKLAKLGATYISK</sequence>
<feature type="chain" id="PRO_5014177823" description="SPOR domain-containing protein" evidence="3">
    <location>
        <begin position="22"/>
        <end position="2115"/>
    </location>
</feature>
<dbReference type="InterPro" id="IPR011990">
    <property type="entry name" value="TPR-like_helical_dom_sf"/>
</dbReference>
<feature type="compositionally biased region" description="Basic and acidic residues" evidence="2">
    <location>
        <begin position="926"/>
        <end position="943"/>
    </location>
</feature>
<keyword evidence="5" id="KW-1185">Reference proteome</keyword>
<dbReference type="Proteomes" id="UP000236654">
    <property type="component" value="Unassembled WGS sequence"/>
</dbReference>
<keyword evidence="1" id="KW-0175">Coiled coil</keyword>
<gene>
    <name evidence="4" type="ORF">CW751_14620</name>
</gene>
<evidence type="ECO:0000256" key="3">
    <source>
        <dbReference type="SAM" id="SignalP"/>
    </source>
</evidence>
<feature type="coiled-coil region" evidence="1">
    <location>
        <begin position="1041"/>
        <end position="1068"/>
    </location>
</feature>
<feature type="region of interest" description="Disordered" evidence="2">
    <location>
        <begin position="1658"/>
        <end position="1680"/>
    </location>
</feature>